<dbReference type="PANTHER" id="PTHR20857:SF15">
    <property type="entry name" value="THIAMINE-PHOSPHATE SYNTHASE"/>
    <property type="match status" value="1"/>
</dbReference>
<dbReference type="Pfam" id="PF02581">
    <property type="entry name" value="TMP-TENI"/>
    <property type="match status" value="1"/>
</dbReference>
<feature type="domain" description="Thiamine phosphate synthase/TenI" evidence="4">
    <location>
        <begin position="72"/>
        <end position="154"/>
    </location>
</feature>
<dbReference type="EMBL" id="BOPF01000031">
    <property type="protein sequence ID" value="GIJ49888.1"/>
    <property type="molecule type" value="Genomic_DNA"/>
</dbReference>
<dbReference type="InterPro" id="IPR036206">
    <property type="entry name" value="ThiamineP_synth_sf"/>
</dbReference>
<evidence type="ECO:0000256" key="3">
    <source>
        <dbReference type="ARBA" id="ARBA00022977"/>
    </source>
</evidence>
<sequence length="181" mass="18653">MVIVYTDRRLVGERDLAALAVSVVAGGASRVVLREKDLDTTEREALADRLRAEIGDLLLVSDVDGAHRDAAGTVVGRAAHSPAELAAAAGAEYATLSPVYATASKPGYGPALGLDTLRRWCAEAPVPVYALGGIDTPARAAECVRAGADGVAVMGVAMRAADPSTVVSALKEAVWNSRSSR</sequence>
<dbReference type="RefSeq" id="WP_239153537.1">
    <property type="nucleotide sequence ID" value="NZ_BOPF01000031.1"/>
</dbReference>
<comment type="caution">
    <text evidence="5">The sequence shown here is derived from an EMBL/GenBank/DDBJ whole genome shotgun (WGS) entry which is preliminary data.</text>
</comment>
<reference evidence="5" key="1">
    <citation type="submission" date="2021-01" db="EMBL/GenBank/DDBJ databases">
        <title>Whole genome shotgun sequence of Virgisporangium aliadipatigenens NBRC 105644.</title>
        <authorList>
            <person name="Komaki H."/>
            <person name="Tamura T."/>
        </authorList>
    </citation>
    <scope>NUCLEOTIDE SEQUENCE</scope>
    <source>
        <strain evidence="5">NBRC 105644</strain>
    </source>
</reference>
<gene>
    <name evidence="5" type="primary">thiE_2</name>
    <name evidence="5" type="ORF">Val02_67740</name>
</gene>
<keyword evidence="6" id="KW-1185">Reference proteome</keyword>
<keyword evidence="3" id="KW-0784">Thiamine biosynthesis</keyword>
<dbReference type="InterPro" id="IPR022998">
    <property type="entry name" value="ThiamineP_synth_TenI"/>
</dbReference>
<dbReference type="SUPFAM" id="SSF51391">
    <property type="entry name" value="Thiamin phosphate synthase"/>
    <property type="match status" value="1"/>
</dbReference>
<dbReference type="AlphaFoldDB" id="A0A8J4DUB6"/>
<name>A0A8J4DUB6_9ACTN</name>
<dbReference type="PANTHER" id="PTHR20857">
    <property type="entry name" value="THIAMINE-PHOSPHATE PYROPHOSPHORYLASE"/>
    <property type="match status" value="1"/>
</dbReference>
<evidence type="ECO:0000313" key="5">
    <source>
        <dbReference type="EMBL" id="GIJ49888.1"/>
    </source>
</evidence>
<dbReference type="CDD" id="cd00564">
    <property type="entry name" value="TMP_TenI"/>
    <property type="match status" value="1"/>
</dbReference>
<evidence type="ECO:0000256" key="2">
    <source>
        <dbReference type="ARBA" id="ARBA00004948"/>
    </source>
</evidence>
<dbReference type="Proteomes" id="UP000619260">
    <property type="component" value="Unassembled WGS sequence"/>
</dbReference>
<dbReference type="InterPro" id="IPR013785">
    <property type="entry name" value="Aldolase_TIM"/>
</dbReference>
<evidence type="ECO:0000256" key="1">
    <source>
        <dbReference type="ARBA" id="ARBA00003814"/>
    </source>
</evidence>
<organism evidence="5 6">
    <name type="scientific">Virgisporangium aliadipatigenens</name>
    <dbReference type="NCBI Taxonomy" id="741659"/>
    <lineage>
        <taxon>Bacteria</taxon>
        <taxon>Bacillati</taxon>
        <taxon>Actinomycetota</taxon>
        <taxon>Actinomycetes</taxon>
        <taxon>Micromonosporales</taxon>
        <taxon>Micromonosporaceae</taxon>
        <taxon>Virgisporangium</taxon>
    </lineage>
</organism>
<proteinExistence type="predicted"/>
<dbReference type="GO" id="GO:0005737">
    <property type="term" value="C:cytoplasm"/>
    <property type="evidence" value="ECO:0007669"/>
    <property type="project" value="TreeGrafter"/>
</dbReference>
<evidence type="ECO:0000259" key="4">
    <source>
        <dbReference type="Pfam" id="PF02581"/>
    </source>
</evidence>
<comment type="function">
    <text evidence="1">Condenses 4-methyl-5-(beta-hydroxyethyl)thiazole monophosphate (THZ-P) and 2-methyl-4-amino-5-hydroxymethyl pyrimidine pyrophosphate (HMP-PP) to form thiamine monophosphate (TMP).</text>
</comment>
<accession>A0A8J4DUB6</accession>
<evidence type="ECO:0000313" key="6">
    <source>
        <dbReference type="Proteomes" id="UP000619260"/>
    </source>
</evidence>
<dbReference type="GO" id="GO:0004789">
    <property type="term" value="F:thiamine-phosphate diphosphorylase activity"/>
    <property type="evidence" value="ECO:0007669"/>
    <property type="project" value="TreeGrafter"/>
</dbReference>
<dbReference type="Gene3D" id="3.20.20.70">
    <property type="entry name" value="Aldolase class I"/>
    <property type="match status" value="1"/>
</dbReference>
<dbReference type="GO" id="GO:0009228">
    <property type="term" value="P:thiamine biosynthetic process"/>
    <property type="evidence" value="ECO:0007669"/>
    <property type="project" value="UniProtKB-KW"/>
</dbReference>
<protein>
    <submittedName>
        <fullName evidence="5">Thiamine-phosphate synthase</fullName>
    </submittedName>
</protein>
<comment type="pathway">
    <text evidence="2">Cofactor biosynthesis; thiamine diphosphate biosynthesis.</text>
</comment>